<evidence type="ECO:0000256" key="3">
    <source>
        <dbReference type="SAM" id="SignalP"/>
    </source>
</evidence>
<sequence>MPEFSKDTMRTTLCTLVFLFSLPWSLNGHLTTSLKNTEVTNTAENASRQRDYTIDSVTENVVSLSRSVQTQHLTSHSEQQGITLRMPNGEDETSGIKRNVHYDIHNSTTASPHLEMQILDKVTPQKEHLKPTESSRRPQTKYILQRENATQFNVSAKPPNFTRADVLPEEKTSSGLSETQQATQETSSTSGFTGLYDAQANKTVMDSNKTNTNKDLQTVQPPMVTTNQPSPMTHTNTSAITTVTDFNGKVSISGVKTTERKEVTDKWTSTQRPELKTSSVTKPTKKLTTTKKTTTKPNPPTSKDEQQANPGPAVAAVIGTTFVLMFIAIIFILIRKHKKQIRQLENPEWAGPSPFLDGDVLPNLPNMDEPETINRQGFNQRSISRYISQRLSKHLTLGRNTSEEVLMGDILQGSTFGRQNPDGVQTSGNPTTTQDSTEREDNKIQEGQASVDSSDSKTPAPGSAQGPVMENKESKQTDDLTPALPSGPHTVIKLPPPLVSIDLDSLSEEAAPSQTSDGGIVPPAPRLL</sequence>
<accession>A0A9R0BA85</accession>
<dbReference type="KEGG" id="ccar:109094620"/>
<feature type="signal peptide" evidence="3">
    <location>
        <begin position="1"/>
        <end position="28"/>
    </location>
</feature>
<reference evidence="4" key="1">
    <citation type="submission" date="2025-08" db="UniProtKB">
        <authorList>
            <consortium name="RefSeq"/>
        </authorList>
    </citation>
    <scope>IDENTIFICATION</scope>
    <source>
        <tissue evidence="4">Muscle</tissue>
    </source>
</reference>
<evidence type="ECO:0000256" key="1">
    <source>
        <dbReference type="SAM" id="MobiDB-lite"/>
    </source>
</evidence>
<proteinExistence type="predicted"/>
<feature type="region of interest" description="Disordered" evidence="1">
    <location>
        <begin position="206"/>
        <end position="233"/>
    </location>
</feature>
<feature type="compositionally biased region" description="Polar residues" evidence="1">
    <location>
        <begin position="413"/>
        <end position="435"/>
    </location>
</feature>
<feature type="compositionally biased region" description="Low complexity" evidence="1">
    <location>
        <begin position="177"/>
        <end position="190"/>
    </location>
</feature>
<dbReference type="OrthoDB" id="9451284at2759"/>
<organism evidence="4">
    <name type="scientific">Cyprinus carpio</name>
    <name type="common">Common carp</name>
    <dbReference type="NCBI Taxonomy" id="7962"/>
    <lineage>
        <taxon>Eukaryota</taxon>
        <taxon>Metazoa</taxon>
        <taxon>Chordata</taxon>
        <taxon>Craniata</taxon>
        <taxon>Vertebrata</taxon>
        <taxon>Euteleostomi</taxon>
        <taxon>Actinopterygii</taxon>
        <taxon>Neopterygii</taxon>
        <taxon>Teleostei</taxon>
        <taxon>Ostariophysi</taxon>
        <taxon>Cypriniformes</taxon>
        <taxon>Cyprinidae</taxon>
        <taxon>Cyprininae</taxon>
        <taxon>Cyprinus</taxon>
    </lineage>
</organism>
<dbReference type="RefSeq" id="XP_042627280.1">
    <property type="nucleotide sequence ID" value="XM_042771346.1"/>
</dbReference>
<keyword evidence="2" id="KW-0472">Membrane</keyword>
<evidence type="ECO:0000256" key="2">
    <source>
        <dbReference type="SAM" id="Phobius"/>
    </source>
</evidence>
<keyword evidence="3" id="KW-0732">Signal</keyword>
<dbReference type="Proteomes" id="UP001155660">
    <property type="component" value="Chromosome A15"/>
</dbReference>
<feature type="region of interest" description="Disordered" evidence="1">
    <location>
        <begin position="262"/>
        <end position="310"/>
    </location>
</feature>
<feature type="transmembrane region" description="Helical" evidence="2">
    <location>
        <begin position="313"/>
        <end position="334"/>
    </location>
</feature>
<keyword evidence="2" id="KW-0812">Transmembrane</keyword>
<feature type="chain" id="PRO_5040437891" evidence="3">
    <location>
        <begin position="29"/>
        <end position="528"/>
    </location>
</feature>
<keyword evidence="2" id="KW-1133">Transmembrane helix</keyword>
<dbReference type="GeneID" id="109094620"/>
<feature type="region of interest" description="Disordered" evidence="1">
    <location>
        <begin position="169"/>
        <end position="194"/>
    </location>
</feature>
<gene>
    <name evidence="4" type="primary">LOC109094620</name>
</gene>
<feature type="region of interest" description="Disordered" evidence="1">
    <location>
        <begin position="413"/>
        <end position="528"/>
    </location>
</feature>
<name>A0A9R0BA85_CYPCA</name>
<feature type="compositionally biased region" description="Polar residues" evidence="1">
    <location>
        <begin position="445"/>
        <end position="457"/>
    </location>
</feature>
<evidence type="ECO:0000313" key="4">
    <source>
        <dbReference type="RefSeq" id="XP_042627280.1"/>
    </source>
</evidence>
<protein>
    <submittedName>
        <fullName evidence="4">Protein EVI2B-like</fullName>
    </submittedName>
</protein>
<dbReference type="AlphaFoldDB" id="A0A9R0BA85"/>